<dbReference type="EMBL" id="FMYL01000012">
    <property type="protein sequence ID" value="SDC21425.1"/>
    <property type="molecule type" value="Genomic_DNA"/>
</dbReference>
<keyword evidence="10" id="KW-1185">Reference proteome</keyword>
<dbReference type="Pfam" id="PF00544">
    <property type="entry name" value="Pectate_lyase_4"/>
    <property type="match status" value="1"/>
</dbReference>
<keyword evidence="7" id="KW-0624">Polysaccharide degradation</keyword>
<dbReference type="PANTHER" id="PTHR31683:SF67">
    <property type="entry name" value="PECTIN LYASE F-RELATED"/>
    <property type="match status" value="1"/>
</dbReference>
<organism evidence="9 10">
    <name type="scientific">Acinetobacter boissieri</name>
    <dbReference type="NCBI Taxonomy" id="1219383"/>
    <lineage>
        <taxon>Bacteria</taxon>
        <taxon>Pseudomonadati</taxon>
        <taxon>Pseudomonadota</taxon>
        <taxon>Gammaproteobacteria</taxon>
        <taxon>Moraxellales</taxon>
        <taxon>Moraxellaceae</taxon>
        <taxon>Acinetobacter</taxon>
    </lineage>
</organism>
<dbReference type="EC" id="4.2.2.10" evidence="6"/>
<dbReference type="SUPFAM" id="SSF51126">
    <property type="entry name" value="Pectin lyase-like"/>
    <property type="match status" value="1"/>
</dbReference>
<evidence type="ECO:0000259" key="8">
    <source>
        <dbReference type="SMART" id="SM00656"/>
    </source>
</evidence>
<dbReference type="GO" id="GO:0047490">
    <property type="term" value="F:pectin lyase activity"/>
    <property type="evidence" value="ECO:0007669"/>
    <property type="project" value="UniProtKB-EC"/>
</dbReference>
<evidence type="ECO:0000256" key="1">
    <source>
        <dbReference type="ARBA" id="ARBA00023157"/>
    </source>
</evidence>
<keyword evidence="3 7" id="KW-0456">Lyase</keyword>
<dbReference type="Proteomes" id="UP000242501">
    <property type="component" value="Unassembled WGS sequence"/>
</dbReference>
<protein>
    <recommendedName>
        <fullName evidence="6">pectin lyase</fullName>
        <ecNumber evidence="6">4.2.2.10</ecNumber>
    </recommendedName>
</protein>
<evidence type="ECO:0000313" key="10">
    <source>
        <dbReference type="Proteomes" id="UP000242501"/>
    </source>
</evidence>
<dbReference type="GO" id="GO:0030570">
    <property type="term" value="F:pectate lyase activity"/>
    <property type="evidence" value="ECO:0007669"/>
    <property type="project" value="InterPro"/>
</dbReference>
<accession>A0A1G6JSL8</accession>
<dbReference type="InterPro" id="IPR002022">
    <property type="entry name" value="Pec_lyase"/>
</dbReference>
<dbReference type="RefSeq" id="WP_092749731.1">
    <property type="nucleotide sequence ID" value="NZ_FMYL01000012.1"/>
</dbReference>
<keyword evidence="1" id="KW-1015">Disulfide bond</keyword>
<proteinExistence type="inferred from homology"/>
<reference evidence="10" key="1">
    <citation type="submission" date="2016-09" db="EMBL/GenBank/DDBJ databases">
        <authorList>
            <person name="Varghese N."/>
            <person name="Submissions S."/>
        </authorList>
    </citation>
    <scope>NUCLEOTIDE SEQUENCE [LARGE SCALE GENOMIC DNA]</scope>
    <source>
        <strain evidence="10">ANC 4422</strain>
    </source>
</reference>
<comment type="subcellular location">
    <subcellularLocation>
        <location evidence="7">Secreted</location>
    </subcellularLocation>
</comment>
<comment type="catalytic activity">
    <reaction evidence="4">
        <text>Eliminative cleavage of (1-&gt;4)-alpha-D-galacturonan methyl ester to give oligosaccharides with 4-deoxy-6-O-methyl-alpha-D-galact-4-enuronosyl groups at their non-reducing ends.</text>
        <dbReference type="EC" id="4.2.2.10"/>
    </reaction>
</comment>
<dbReference type="SMART" id="SM00656">
    <property type="entry name" value="Amb_all"/>
    <property type="match status" value="1"/>
</dbReference>
<name>A0A1G6JSL8_9GAMM</name>
<feature type="domain" description="Pectate lyase" evidence="8">
    <location>
        <begin position="108"/>
        <end position="320"/>
    </location>
</feature>
<dbReference type="OrthoDB" id="9146392at2"/>
<sequence length="414" mass="45702">MYCPIINWSTKYNKRKATISFIFLVTACGSKASLYEDNVIIINSSSNNAKQQLQQALCSGMSNTSQTCTDNTPKTIKINGVIDFTNADGKSFKKGCVYSNNQCADTQGQEQILDVQYYCKGKSLFNINTNIAGQKPLLIGSNKTIIGIGKYSGIKGTGLLLRGVKNITIKNINITDINEQVIWGGDAITVDNSSNILIDHNYIARIGRQFVVTGWGSARNVVISNNNFDGKTGYGHYCDNRHYWNFLFLGANQTITLKQNWIHNTSGRAPELGQSNSVSGLGLVHILNNLYQSNYYMGVRTNNKVLAFVEANDFDNINSLKGNFKPIFKESDNDLIFAPYADNIAQANTYCNSKIGRSCVANIYSNYSPSDAFELNSNALSMKYDIEIKQFIGKAKPISVDSVKSFVLKNAGPQ</sequence>
<evidence type="ECO:0000256" key="5">
    <source>
        <dbReference type="ARBA" id="ARBA00037631"/>
    </source>
</evidence>
<comment type="function">
    <text evidence="5">Pectinolytic enzymes consist of four classes of enzymes: pectin lyase, polygalacturonase, pectin methylesterase and rhamnogalacturonase. Among pectinolytic enzymes, pectin lyase is the most important in depolymerization of pectin, since it cleaves internal glycosidic bonds of highly methylated pectins.</text>
</comment>
<comment type="similarity">
    <text evidence="7">Belongs to the polysaccharide lyase 1 family.</text>
</comment>
<evidence type="ECO:0000256" key="2">
    <source>
        <dbReference type="ARBA" id="ARBA00023180"/>
    </source>
</evidence>
<keyword evidence="7" id="KW-0964">Secreted</keyword>
<dbReference type="STRING" id="1219383.SAMN05421733_11242"/>
<gene>
    <name evidence="9" type="ORF">SAMN05421733_11242</name>
</gene>
<evidence type="ECO:0000256" key="3">
    <source>
        <dbReference type="ARBA" id="ARBA00023239"/>
    </source>
</evidence>
<dbReference type="InterPro" id="IPR011050">
    <property type="entry name" value="Pectin_lyase_fold/virulence"/>
</dbReference>
<evidence type="ECO:0000313" key="9">
    <source>
        <dbReference type="EMBL" id="SDC21425.1"/>
    </source>
</evidence>
<dbReference type="Gene3D" id="2.160.20.10">
    <property type="entry name" value="Single-stranded right-handed beta-helix, Pectin lyase-like"/>
    <property type="match status" value="1"/>
</dbReference>
<evidence type="ECO:0000256" key="6">
    <source>
        <dbReference type="ARBA" id="ARBA00039082"/>
    </source>
</evidence>
<dbReference type="InterPro" id="IPR045032">
    <property type="entry name" value="PEL"/>
</dbReference>
<evidence type="ECO:0000256" key="4">
    <source>
        <dbReference type="ARBA" id="ARBA00036818"/>
    </source>
</evidence>
<keyword evidence="2" id="KW-0325">Glycoprotein</keyword>
<evidence type="ECO:0000256" key="7">
    <source>
        <dbReference type="RuleBase" id="RU361173"/>
    </source>
</evidence>
<dbReference type="GO" id="GO:0005576">
    <property type="term" value="C:extracellular region"/>
    <property type="evidence" value="ECO:0007669"/>
    <property type="project" value="UniProtKB-SubCell"/>
</dbReference>
<dbReference type="AlphaFoldDB" id="A0A1G6JSL8"/>
<dbReference type="InterPro" id="IPR012334">
    <property type="entry name" value="Pectin_lyas_fold"/>
</dbReference>
<keyword evidence="7" id="KW-0119">Carbohydrate metabolism</keyword>
<dbReference type="GO" id="GO:0000272">
    <property type="term" value="P:polysaccharide catabolic process"/>
    <property type="evidence" value="ECO:0007669"/>
    <property type="project" value="UniProtKB-KW"/>
</dbReference>
<dbReference type="PANTHER" id="PTHR31683">
    <property type="entry name" value="PECTATE LYASE 18-RELATED"/>
    <property type="match status" value="1"/>
</dbReference>